<dbReference type="InterPro" id="IPR002885">
    <property type="entry name" value="PPR_rpt"/>
</dbReference>
<keyword evidence="2" id="KW-0677">Repeat</keyword>
<evidence type="ECO:0000256" key="1">
    <source>
        <dbReference type="ARBA" id="ARBA00007626"/>
    </source>
</evidence>
<dbReference type="PANTHER" id="PTHR45717:SF15">
    <property type="entry name" value="AGL218WP"/>
    <property type="match status" value="1"/>
</dbReference>
<dbReference type="PANTHER" id="PTHR45717">
    <property type="entry name" value="OS12G0527900 PROTEIN"/>
    <property type="match status" value="1"/>
</dbReference>
<evidence type="ECO:0008006" key="5">
    <source>
        <dbReference type="Google" id="ProtNLM"/>
    </source>
</evidence>
<dbReference type="InterPro" id="IPR011990">
    <property type="entry name" value="TPR-like_helical_dom_sf"/>
</dbReference>
<sequence>MIDGTVRCIIGSSFKDFKHRKKFPPVPHGAYKENGHRHPLHMEQHLKGMSGLDIWSRYRLLIDARGQANDIEGMEKCVETMKEDGFEPDIQTQGLLVRHYVTGGFTKKAEAILKEMEGANLKQNCWACRILLPSLYAPR</sequence>
<dbReference type="EMBL" id="JADFTS010000009">
    <property type="protein sequence ID" value="KAF9589511.1"/>
    <property type="molecule type" value="Genomic_DNA"/>
</dbReference>
<name>A0A835LJE2_9MAGN</name>
<dbReference type="NCBIfam" id="TIGR00756">
    <property type="entry name" value="PPR"/>
    <property type="match status" value="1"/>
</dbReference>
<comment type="caution">
    <text evidence="3">The sequence shown here is derived from an EMBL/GenBank/DDBJ whole genome shotgun (WGS) entry which is preliminary data.</text>
</comment>
<accession>A0A835LJE2</accession>
<evidence type="ECO:0000313" key="3">
    <source>
        <dbReference type="EMBL" id="KAF9589511.1"/>
    </source>
</evidence>
<keyword evidence="4" id="KW-1185">Reference proteome</keyword>
<dbReference type="GO" id="GO:0005739">
    <property type="term" value="C:mitochondrion"/>
    <property type="evidence" value="ECO:0007669"/>
    <property type="project" value="TreeGrafter"/>
</dbReference>
<dbReference type="OrthoDB" id="739241at2759"/>
<organism evidence="3 4">
    <name type="scientific">Coptis chinensis</name>
    <dbReference type="NCBI Taxonomy" id="261450"/>
    <lineage>
        <taxon>Eukaryota</taxon>
        <taxon>Viridiplantae</taxon>
        <taxon>Streptophyta</taxon>
        <taxon>Embryophyta</taxon>
        <taxon>Tracheophyta</taxon>
        <taxon>Spermatophyta</taxon>
        <taxon>Magnoliopsida</taxon>
        <taxon>Ranunculales</taxon>
        <taxon>Ranunculaceae</taxon>
        <taxon>Coptidoideae</taxon>
        <taxon>Coptis</taxon>
    </lineage>
</organism>
<comment type="similarity">
    <text evidence="1">Belongs to the PPR family. P subfamily.</text>
</comment>
<gene>
    <name evidence="3" type="ORF">IFM89_025221</name>
</gene>
<dbReference type="Proteomes" id="UP000631114">
    <property type="component" value="Unassembled WGS sequence"/>
</dbReference>
<proteinExistence type="inferred from homology"/>
<evidence type="ECO:0000256" key="2">
    <source>
        <dbReference type="ARBA" id="ARBA00022737"/>
    </source>
</evidence>
<dbReference type="GO" id="GO:0003729">
    <property type="term" value="F:mRNA binding"/>
    <property type="evidence" value="ECO:0007669"/>
    <property type="project" value="UniProtKB-ARBA"/>
</dbReference>
<dbReference type="Gene3D" id="1.25.40.10">
    <property type="entry name" value="Tetratricopeptide repeat domain"/>
    <property type="match status" value="1"/>
</dbReference>
<reference evidence="3 4" key="1">
    <citation type="submission" date="2020-10" db="EMBL/GenBank/DDBJ databases">
        <title>The Coptis chinensis genome and diversification of protoberbering-type alkaloids.</title>
        <authorList>
            <person name="Wang B."/>
            <person name="Shu S."/>
            <person name="Song C."/>
            <person name="Liu Y."/>
        </authorList>
    </citation>
    <scope>NUCLEOTIDE SEQUENCE [LARGE SCALE GENOMIC DNA]</scope>
    <source>
        <strain evidence="3">HL-2020</strain>
        <tissue evidence="3">Leaf</tissue>
    </source>
</reference>
<evidence type="ECO:0000313" key="4">
    <source>
        <dbReference type="Proteomes" id="UP000631114"/>
    </source>
</evidence>
<dbReference type="AlphaFoldDB" id="A0A835LJE2"/>
<protein>
    <recommendedName>
        <fullName evidence="5">Pentatricopeptide repeat-containing protein</fullName>
    </recommendedName>
</protein>